<dbReference type="AlphaFoldDB" id="A0AAW0AC00"/>
<gene>
    <name evidence="2" type="ORF">R3P38DRAFT_2793778</name>
</gene>
<protein>
    <submittedName>
        <fullName evidence="2">Uncharacterized protein</fullName>
    </submittedName>
</protein>
<evidence type="ECO:0000313" key="2">
    <source>
        <dbReference type="EMBL" id="KAK7006684.1"/>
    </source>
</evidence>
<feature type="compositionally biased region" description="Basic and acidic residues" evidence="1">
    <location>
        <begin position="37"/>
        <end position="46"/>
    </location>
</feature>
<organism evidence="2 3">
    <name type="scientific">Favolaschia claudopus</name>
    <dbReference type="NCBI Taxonomy" id="2862362"/>
    <lineage>
        <taxon>Eukaryota</taxon>
        <taxon>Fungi</taxon>
        <taxon>Dikarya</taxon>
        <taxon>Basidiomycota</taxon>
        <taxon>Agaricomycotina</taxon>
        <taxon>Agaricomycetes</taxon>
        <taxon>Agaricomycetidae</taxon>
        <taxon>Agaricales</taxon>
        <taxon>Marasmiineae</taxon>
        <taxon>Mycenaceae</taxon>
        <taxon>Favolaschia</taxon>
    </lineage>
</organism>
<comment type="caution">
    <text evidence="2">The sequence shown here is derived from an EMBL/GenBank/DDBJ whole genome shotgun (WGS) entry which is preliminary data.</text>
</comment>
<dbReference type="EMBL" id="JAWWNJ010000075">
    <property type="protein sequence ID" value="KAK7006684.1"/>
    <property type="molecule type" value="Genomic_DNA"/>
</dbReference>
<keyword evidence="3" id="KW-1185">Reference proteome</keyword>
<evidence type="ECO:0000313" key="3">
    <source>
        <dbReference type="Proteomes" id="UP001362999"/>
    </source>
</evidence>
<name>A0AAW0AC00_9AGAR</name>
<proteinExistence type="predicted"/>
<feature type="region of interest" description="Disordered" evidence="1">
    <location>
        <begin position="25"/>
        <end position="101"/>
    </location>
</feature>
<dbReference type="Proteomes" id="UP001362999">
    <property type="component" value="Unassembled WGS sequence"/>
</dbReference>
<accession>A0AAW0AC00</accession>
<evidence type="ECO:0000256" key="1">
    <source>
        <dbReference type="SAM" id="MobiDB-lite"/>
    </source>
</evidence>
<feature type="compositionally biased region" description="Basic and acidic residues" evidence="1">
    <location>
        <begin position="58"/>
        <end position="75"/>
    </location>
</feature>
<reference evidence="2 3" key="1">
    <citation type="journal article" date="2024" name="J Genomics">
        <title>Draft genome sequencing and assembly of Favolaschia claudopus CIRM-BRFM 2984 isolated from oak limbs.</title>
        <authorList>
            <person name="Navarro D."/>
            <person name="Drula E."/>
            <person name="Chaduli D."/>
            <person name="Cazenave R."/>
            <person name="Ahrendt S."/>
            <person name="Wang J."/>
            <person name="Lipzen A."/>
            <person name="Daum C."/>
            <person name="Barry K."/>
            <person name="Grigoriev I.V."/>
            <person name="Favel A."/>
            <person name="Rosso M.N."/>
            <person name="Martin F."/>
        </authorList>
    </citation>
    <scope>NUCLEOTIDE SEQUENCE [LARGE SCALE GENOMIC DNA]</scope>
    <source>
        <strain evidence="2 3">CIRM-BRFM 2984</strain>
    </source>
</reference>
<sequence length="275" mass="31440">MSTTFTRSASTLYSFGELRRVLRNRDIEQLAPTAVRQSDEEGERRGTSPGAMEPKISSGERDIVDEGESARETQSGRRQRSGKLGSTRGETSTQQRRDIEHSKRCYGELSLELVPEHKEVRWGSQNQRSLYTTENSIWHPGVLEYLDSTPGSTIWHPVRPALIQRHNINLLQIPSVLASSRQAVQSLGLVVGWLNLKSILLRQKVNVINRHRSKPRPDTALNFFPQPSHSPLEDFNFQVVHLGSDHSEMMPAYHLRLQLELHGQQTEQRYWDSDK</sequence>